<evidence type="ECO:0000313" key="1">
    <source>
        <dbReference type="EMBL" id="OGZ45838.1"/>
    </source>
</evidence>
<evidence type="ECO:0000313" key="2">
    <source>
        <dbReference type="Proteomes" id="UP000177785"/>
    </source>
</evidence>
<dbReference type="STRING" id="1802115.A2756_02940"/>
<protein>
    <recommendedName>
        <fullName evidence="3">Carbonic anhydrase</fullName>
    </recommendedName>
</protein>
<accession>A0A1G2G7I4</accession>
<sequence>MNPDLSSTNFQKEEFLQGKQIVSLESSSDQYQADAVVVWCFDDQFGPALAVFLKEKNLSHKDLICIAGGLKTLASPDSEDDRVFVLGQIRASIALHRAPRVYLMVHSDCGKYGGLKAFGGDPNKELEEYRLEAKKATDFLIANLGPSIQIEPVFADFQGVWKL</sequence>
<dbReference type="AlphaFoldDB" id="A0A1G2G7I4"/>
<reference evidence="1 2" key="1">
    <citation type="journal article" date="2016" name="Nat. Commun.">
        <title>Thousands of microbial genomes shed light on interconnected biogeochemical processes in an aquifer system.</title>
        <authorList>
            <person name="Anantharaman K."/>
            <person name="Brown C.T."/>
            <person name="Hug L.A."/>
            <person name="Sharon I."/>
            <person name="Castelle C.J."/>
            <person name="Probst A.J."/>
            <person name="Thomas B.C."/>
            <person name="Singh A."/>
            <person name="Wilkins M.J."/>
            <person name="Karaoz U."/>
            <person name="Brodie E.L."/>
            <person name="Williams K.H."/>
            <person name="Hubbard S.S."/>
            <person name="Banfield J.F."/>
        </authorList>
    </citation>
    <scope>NUCLEOTIDE SEQUENCE [LARGE SCALE GENOMIC DNA]</scope>
</reference>
<dbReference type="EMBL" id="MHNL01000005">
    <property type="protein sequence ID" value="OGZ45838.1"/>
    <property type="molecule type" value="Genomic_DNA"/>
</dbReference>
<organism evidence="1 2">
    <name type="scientific">Candidatus Ryanbacteria bacterium RIFCSPHIGHO2_01_FULL_48_27</name>
    <dbReference type="NCBI Taxonomy" id="1802115"/>
    <lineage>
        <taxon>Bacteria</taxon>
        <taxon>Candidatus Ryaniibacteriota</taxon>
    </lineage>
</organism>
<comment type="caution">
    <text evidence="1">The sequence shown here is derived from an EMBL/GenBank/DDBJ whole genome shotgun (WGS) entry which is preliminary data.</text>
</comment>
<name>A0A1G2G7I4_9BACT</name>
<evidence type="ECO:0008006" key="3">
    <source>
        <dbReference type="Google" id="ProtNLM"/>
    </source>
</evidence>
<gene>
    <name evidence="1" type="ORF">A2756_02940</name>
</gene>
<proteinExistence type="predicted"/>
<dbReference type="Proteomes" id="UP000177785">
    <property type="component" value="Unassembled WGS sequence"/>
</dbReference>